<dbReference type="Proteomes" id="UP001206572">
    <property type="component" value="Unassembled WGS sequence"/>
</dbReference>
<keyword evidence="1" id="KW-0812">Transmembrane</keyword>
<evidence type="ECO:0000313" key="3">
    <source>
        <dbReference type="Proteomes" id="UP001206572"/>
    </source>
</evidence>
<keyword evidence="1" id="KW-0472">Membrane</keyword>
<reference evidence="2 3" key="1">
    <citation type="submission" date="2022-08" db="EMBL/GenBank/DDBJ databases">
        <title>Reclassification of Massilia species as members of the genera Telluria, Duganella, Pseudoduganella, Mokoshia gen. nov. and Zemynaea gen. nov. using orthogonal and non-orthogonal genome-based approaches.</title>
        <authorList>
            <person name="Bowman J.P."/>
        </authorList>
    </citation>
    <scope>NUCLEOTIDE SEQUENCE [LARGE SCALE GENOMIC DNA]</scope>
    <source>
        <strain evidence="2 3">JCM 31661</strain>
    </source>
</reference>
<organism evidence="2 3">
    <name type="scientific">Massilia agri</name>
    <dbReference type="NCBI Taxonomy" id="1886785"/>
    <lineage>
        <taxon>Bacteria</taxon>
        <taxon>Pseudomonadati</taxon>
        <taxon>Pseudomonadota</taxon>
        <taxon>Betaproteobacteria</taxon>
        <taxon>Burkholderiales</taxon>
        <taxon>Oxalobacteraceae</taxon>
        <taxon>Telluria group</taxon>
        <taxon>Massilia</taxon>
    </lineage>
</organism>
<feature type="transmembrane region" description="Helical" evidence="1">
    <location>
        <begin position="185"/>
        <end position="201"/>
    </location>
</feature>
<name>A0ABT2AQ31_9BURK</name>
<evidence type="ECO:0000313" key="2">
    <source>
        <dbReference type="EMBL" id="MCS0598324.1"/>
    </source>
</evidence>
<proteinExistence type="predicted"/>
<dbReference type="RefSeq" id="WP_258829336.1">
    <property type="nucleotide sequence ID" value="NZ_JANUHA010000014.1"/>
</dbReference>
<comment type="caution">
    <text evidence="2">The sequence shown here is derived from an EMBL/GenBank/DDBJ whole genome shotgun (WGS) entry which is preliminary data.</text>
</comment>
<keyword evidence="3" id="KW-1185">Reference proteome</keyword>
<keyword evidence="1" id="KW-1133">Transmembrane helix</keyword>
<protein>
    <submittedName>
        <fullName evidence="2">Uncharacterized protein</fullName>
    </submittedName>
</protein>
<evidence type="ECO:0000256" key="1">
    <source>
        <dbReference type="SAM" id="Phobius"/>
    </source>
</evidence>
<dbReference type="EMBL" id="JANUHA010000014">
    <property type="protein sequence ID" value="MCS0598324.1"/>
    <property type="molecule type" value="Genomic_DNA"/>
</dbReference>
<sequence length="254" mass="26693">MPGSRTRPHAMTRDAAVRTMRARLLRDSFPRVQMFILVTLTGLAGFAASAAMLVGGIETMALRYSLAMGIAYLVFLLLLWIWLRSSASDYLDLVPTDVGGGTSDGPSDLRAALRDDFAGGGGSFDGGGASANVDFGADGGAVETIVDKPLKAIGHADEGAIPLAVALLALGILLSSLFVVWTAPVLFAEILVDALLAAGLYRRLRGLERRHWMVAAVKRTVIPSVLTTVLVAGAGWGMQAYAPEARSIGQVLGR</sequence>
<feature type="transmembrane region" description="Helical" evidence="1">
    <location>
        <begin position="221"/>
        <end position="242"/>
    </location>
</feature>
<gene>
    <name evidence="2" type="ORF">NX780_18435</name>
</gene>
<accession>A0ABT2AQ31</accession>
<feature type="transmembrane region" description="Helical" evidence="1">
    <location>
        <begin position="60"/>
        <end position="83"/>
    </location>
</feature>